<dbReference type="OrthoDB" id="7186639at2"/>
<evidence type="ECO:0000313" key="3">
    <source>
        <dbReference type="EMBL" id="AKC87455.1"/>
    </source>
</evidence>
<evidence type="ECO:0000256" key="2">
    <source>
        <dbReference type="SAM" id="SignalP"/>
    </source>
</evidence>
<gene>
    <name evidence="3" type="ORF">WQ53_12520</name>
</gene>
<feature type="region of interest" description="Disordered" evidence="1">
    <location>
        <begin position="162"/>
        <end position="202"/>
    </location>
</feature>
<dbReference type="EMBL" id="CP011144">
    <property type="protein sequence ID" value="AKC87455.1"/>
    <property type="molecule type" value="Genomic_DNA"/>
</dbReference>
<keyword evidence="4" id="KW-1185">Reference proteome</keyword>
<evidence type="ECO:0000313" key="4">
    <source>
        <dbReference type="Proteomes" id="UP000033067"/>
    </source>
</evidence>
<feature type="signal peptide" evidence="2">
    <location>
        <begin position="1"/>
        <end position="23"/>
    </location>
</feature>
<organism evidence="3 4">
    <name type="scientific">Pseudoxanthomonas suwonensis</name>
    <dbReference type="NCBI Taxonomy" id="314722"/>
    <lineage>
        <taxon>Bacteria</taxon>
        <taxon>Pseudomonadati</taxon>
        <taxon>Pseudomonadota</taxon>
        <taxon>Gammaproteobacteria</taxon>
        <taxon>Lysobacterales</taxon>
        <taxon>Lysobacteraceae</taxon>
        <taxon>Pseudoxanthomonas</taxon>
    </lineage>
</organism>
<dbReference type="RefSeq" id="WP_052632843.1">
    <property type="nucleotide sequence ID" value="NZ_CP011144.1"/>
</dbReference>
<evidence type="ECO:0000256" key="1">
    <source>
        <dbReference type="SAM" id="MobiDB-lite"/>
    </source>
</evidence>
<proteinExistence type="predicted"/>
<accession>A0A0E3UP25</accession>
<sequence>MPRTALARLLLLSLGLLPAAAQAQDATGDGTLPDLSALLECRLGYEDFMAYAPVLRDPLKAVALGWRPQPQVNPFMVEYRLNTPVAVFGRQSDHIAFAGDGVVAVLDLADPRVLARELQLETGVDTPQKAIFGREARAEEIAGPDGSSGWIETAVINVSNVDSHPGKTLAGCSYSLDPPEPEEEEAPPPTVAAPSPAGAQPR</sequence>
<dbReference type="KEGG" id="psuw:WQ53_12520"/>
<dbReference type="Proteomes" id="UP000033067">
    <property type="component" value="Chromosome"/>
</dbReference>
<feature type="compositionally biased region" description="Low complexity" evidence="1">
    <location>
        <begin position="192"/>
        <end position="202"/>
    </location>
</feature>
<feature type="chain" id="PRO_5002412855" description="Secreted protein" evidence="2">
    <location>
        <begin position="24"/>
        <end position="202"/>
    </location>
</feature>
<keyword evidence="2" id="KW-0732">Signal</keyword>
<dbReference type="AlphaFoldDB" id="A0A0E3UP25"/>
<reference evidence="3 4" key="1">
    <citation type="journal article" date="2015" name="Genome Announc.">
        <title>Complete Genome Sequence of Pseudoxanthomonas suwonensis Strain J1, a Cellulose-Degrading Bacterium Isolated from Leaf- and Wood-Enriched Soil.</title>
        <authorList>
            <person name="Hou L."/>
            <person name="Jiang J."/>
            <person name="Xu Z."/>
            <person name="Zhou Y."/>
            <person name="Leung F.C."/>
        </authorList>
    </citation>
    <scope>NUCLEOTIDE SEQUENCE [LARGE SCALE GENOMIC DNA]</scope>
    <source>
        <strain evidence="3 4">J1</strain>
    </source>
</reference>
<protein>
    <recommendedName>
        <fullName evidence="5">Secreted protein</fullName>
    </recommendedName>
</protein>
<name>A0A0E3UP25_9GAMM</name>
<dbReference type="PATRIC" id="fig|314722.6.peg.2714"/>
<evidence type="ECO:0008006" key="5">
    <source>
        <dbReference type="Google" id="ProtNLM"/>
    </source>
</evidence>